<evidence type="ECO:0000256" key="1">
    <source>
        <dbReference type="SAM" id="Phobius"/>
    </source>
</evidence>
<keyword evidence="1" id="KW-1133">Transmembrane helix</keyword>
<organism evidence="2 3">
    <name type="scientific">Bartonella pachyuromydis</name>
    <dbReference type="NCBI Taxonomy" id="931097"/>
    <lineage>
        <taxon>Bacteria</taxon>
        <taxon>Pseudomonadati</taxon>
        <taxon>Pseudomonadota</taxon>
        <taxon>Alphaproteobacteria</taxon>
        <taxon>Hyphomicrobiales</taxon>
        <taxon>Bartonellaceae</taxon>
        <taxon>Bartonella</taxon>
    </lineage>
</organism>
<protein>
    <submittedName>
        <fullName evidence="2">Uncharacterized protein</fullName>
    </submittedName>
</protein>
<accession>A0ABP8VKP4</accession>
<dbReference type="Proteomes" id="UP001501699">
    <property type="component" value="Unassembled WGS sequence"/>
</dbReference>
<keyword evidence="1" id="KW-0812">Transmembrane</keyword>
<keyword evidence="3" id="KW-1185">Reference proteome</keyword>
<keyword evidence="1" id="KW-0472">Membrane</keyword>
<dbReference type="EMBL" id="BAABJA010000007">
    <property type="protein sequence ID" value="GAA4664712.1"/>
    <property type="molecule type" value="Genomic_DNA"/>
</dbReference>
<evidence type="ECO:0000313" key="3">
    <source>
        <dbReference type="Proteomes" id="UP001501699"/>
    </source>
</evidence>
<proteinExistence type="predicted"/>
<evidence type="ECO:0000313" key="2">
    <source>
        <dbReference type="EMBL" id="GAA4664712.1"/>
    </source>
</evidence>
<reference evidence="3" key="1">
    <citation type="journal article" date="2019" name="Int. J. Syst. Evol. Microbiol.">
        <title>The Global Catalogue of Microorganisms (GCM) 10K type strain sequencing project: providing services to taxonomists for standard genome sequencing and annotation.</title>
        <authorList>
            <consortium name="The Broad Institute Genomics Platform"/>
            <consortium name="The Broad Institute Genome Sequencing Center for Infectious Disease"/>
            <person name="Wu L."/>
            <person name="Ma J."/>
        </authorList>
    </citation>
    <scope>NUCLEOTIDE SEQUENCE [LARGE SCALE GENOMIC DNA]</scope>
    <source>
        <strain evidence="3">JCM 17714</strain>
    </source>
</reference>
<gene>
    <name evidence="2" type="ORF">GCM10023262_11860</name>
</gene>
<name>A0ABP8VKP4_9HYPH</name>
<comment type="caution">
    <text evidence="2">The sequence shown here is derived from an EMBL/GenBank/DDBJ whole genome shotgun (WGS) entry which is preliminary data.</text>
</comment>
<sequence length="161" mass="18807">MSGKAFDKASKLFSFKKALALSTKDYVIIFCLTVIFLLFLAAMAYINPLEYFHVFSKEQFEAMAQESLRAMGQKNVGKQFFETSALLQKHFIELWWAAGWNGVWSFLCCIPIAIFVFFFGFFPLLFIFRAALKREIKEMIQQWEKSLELQNTNYAMDRGEK</sequence>
<feature type="transmembrane region" description="Helical" evidence="1">
    <location>
        <begin position="26"/>
        <end position="46"/>
    </location>
</feature>
<feature type="transmembrane region" description="Helical" evidence="1">
    <location>
        <begin position="103"/>
        <end position="128"/>
    </location>
</feature>